<gene>
    <name evidence="2" type="ORF">J2S04_002869</name>
</gene>
<dbReference type="EMBL" id="JAURUO010000028">
    <property type="protein sequence ID" value="MDP9729892.1"/>
    <property type="molecule type" value="Genomic_DNA"/>
</dbReference>
<name>A0ABT9M047_9BACL</name>
<comment type="caution">
    <text evidence="2">The sequence shown here is derived from an EMBL/GenBank/DDBJ whole genome shotgun (WGS) entry which is preliminary data.</text>
</comment>
<protein>
    <recommendedName>
        <fullName evidence="4">Copper amine oxidase-like N-terminal domain-containing protein</fullName>
    </recommendedName>
</protein>
<organism evidence="2 3">
    <name type="scientific">Alicyclobacillus tolerans</name>
    <dbReference type="NCBI Taxonomy" id="90970"/>
    <lineage>
        <taxon>Bacteria</taxon>
        <taxon>Bacillati</taxon>
        <taxon>Bacillota</taxon>
        <taxon>Bacilli</taxon>
        <taxon>Bacillales</taxon>
        <taxon>Alicyclobacillaceae</taxon>
        <taxon>Alicyclobacillus</taxon>
    </lineage>
</organism>
<accession>A0ABT9M047</accession>
<feature type="signal peptide" evidence="1">
    <location>
        <begin position="1"/>
        <end position="23"/>
    </location>
</feature>
<keyword evidence="1" id="KW-0732">Signal</keyword>
<proteinExistence type="predicted"/>
<dbReference type="RefSeq" id="WP_306955709.1">
    <property type="nucleotide sequence ID" value="NZ_JAURUO010000028.1"/>
</dbReference>
<feature type="chain" id="PRO_5046509766" description="Copper amine oxidase-like N-terminal domain-containing protein" evidence="1">
    <location>
        <begin position="24"/>
        <end position="459"/>
    </location>
</feature>
<dbReference type="Proteomes" id="UP001229209">
    <property type="component" value="Unassembled WGS sequence"/>
</dbReference>
<sequence>MKKQLSIAFVAGTLLSPFGIVTAKADSALSTTLSYNHRVVTSAEHQVATDPWSGQMTSWLPIYYVDELLSQMGIQTSWDGTNQTWLLSVSGNVNTSQTPAPHTTSADVLAIEINGTVVEYAPRLVAVDPASGKETTYLPIYYVSEVLTRLGDTSSWNGSDWSVSQVVGVPQSTVASQVWPILNSLWDAAAHPTMSEAGVSVSTTTDTTAGDVASWIADWASHALGYVDYNQNGQNNKFRWFSLQYEASQDPFTWAQINGLYQGTGITSSETTLSSNQVQTVLSNLEWWIDGGKTLPNGAIQLHAPMYSKYNSWNLVPANLLTQTEYDAVTTDDTIYYDKITVRKSGQNLLVTLPDTANSATKLAWSVADGNWSGYGYQGGPSGAGDWGGITLTVPDDGPFIDIQMNSLGINEKGPYGLDFGVPILNGVPSTVYTLDGSNLQTVDSLPSTIRAQLTNEPS</sequence>
<evidence type="ECO:0000256" key="1">
    <source>
        <dbReference type="SAM" id="SignalP"/>
    </source>
</evidence>
<evidence type="ECO:0000313" key="2">
    <source>
        <dbReference type="EMBL" id="MDP9729892.1"/>
    </source>
</evidence>
<evidence type="ECO:0000313" key="3">
    <source>
        <dbReference type="Proteomes" id="UP001229209"/>
    </source>
</evidence>
<evidence type="ECO:0008006" key="4">
    <source>
        <dbReference type="Google" id="ProtNLM"/>
    </source>
</evidence>
<reference evidence="2 3" key="1">
    <citation type="submission" date="2023-07" db="EMBL/GenBank/DDBJ databases">
        <title>Genomic Encyclopedia of Type Strains, Phase IV (KMG-IV): sequencing the most valuable type-strain genomes for metagenomic binning, comparative biology and taxonomic classification.</title>
        <authorList>
            <person name="Goeker M."/>
        </authorList>
    </citation>
    <scope>NUCLEOTIDE SEQUENCE [LARGE SCALE GENOMIC DNA]</scope>
    <source>
        <strain evidence="2 3">DSM 25924</strain>
    </source>
</reference>
<keyword evidence="3" id="KW-1185">Reference proteome</keyword>